<dbReference type="Proteomes" id="UP000799092">
    <property type="component" value="Unassembled WGS sequence"/>
</dbReference>
<evidence type="ECO:0000313" key="2">
    <source>
        <dbReference type="Proteomes" id="UP000799092"/>
    </source>
</evidence>
<dbReference type="AlphaFoldDB" id="A0A6A8DHK9"/>
<dbReference type="RefSeq" id="WP_153736948.1">
    <property type="nucleotide sequence ID" value="NZ_WJNG01000008.1"/>
</dbReference>
<dbReference type="InterPro" id="IPR018757">
    <property type="entry name" value="DUF2316"/>
</dbReference>
<organism evidence="1 2">
    <name type="scientific">Aquibacillus halophilus</name>
    <dbReference type="NCBI Taxonomy" id="930132"/>
    <lineage>
        <taxon>Bacteria</taxon>
        <taxon>Bacillati</taxon>
        <taxon>Bacillota</taxon>
        <taxon>Bacilli</taxon>
        <taxon>Bacillales</taxon>
        <taxon>Bacillaceae</taxon>
        <taxon>Aquibacillus</taxon>
    </lineage>
</organism>
<gene>
    <name evidence="1" type="ORF">GH741_11575</name>
</gene>
<dbReference type="Pfam" id="PF10078">
    <property type="entry name" value="DUF2316"/>
    <property type="match status" value="1"/>
</dbReference>
<accession>A0A6A8DHK9</accession>
<evidence type="ECO:0000313" key="1">
    <source>
        <dbReference type="EMBL" id="MRH43319.1"/>
    </source>
</evidence>
<protein>
    <submittedName>
        <fullName evidence="1">DUF2316 family protein</fullName>
    </submittedName>
</protein>
<dbReference type="OrthoDB" id="3233189at2"/>
<keyword evidence="2" id="KW-1185">Reference proteome</keyword>
<proteinExistence type="predicted"/>
<reference evidence="1" key="1">
    <citation type="submission" date="2019-11" db="EMBL/GenBank/DDBJ databases">
        <authorList>
            <person name="Li J."/>
        </authorList>
    </citation>
    <scope>NUCLEOTIDE SEQUENCE</scope>
    <source>
        <strain evidence="1">B6B</strain>
    </source>
</reference>
<sequence>MSLTPEQKNHVGKELLDNFKLSGLTPEVIQADLAFSHEQFEETIKLGPTSDEAAVATLRNYLEEKLKEQGKEPSSYPE</sequence>
<comment type="caution">
    <text evidence="1">The sequence shown here is derived from an EMBL/GenBank/DDBJ whole genome shotgun (WGS) entry which is preliminary data.</text>
</comment>
<dbReference type="EMBL" id="WJNG01000008">
    <property type="protein sequence ID" value="MRH43319.1"/>
    <property type="molecule type" value="Genomic_DNA"/>
</dbReference>
<name>A0A6A8DHK9_9BACI</name>